<reference evidence="1 2" key="1">
    <citation type="submission" date="2024-01" db="EMBL/GenBank/DDBJ databases">
        <title>A draft genome for a cacao thread blight-causing isolate of Paramarasmius palmivorus.</title>
        <authorList>
            <person name="Baruah I.K."/>
            <person name="Bukari Y."/>
            <person name="Amoako-Attah I."/>
            <person name="Meinhardt L.W."/>
            <person name="Bailey B.A."/>
            <person name="Cohen S.P."/>
        </authorList>
    </citation>
    <scope>NUCLEOTIDE SEQUENCE [LARGE SCALE GENOMIC DNA]</scope>
    <source>
        <strain evidence="1 2">GH-12</strain>
    </source>
</reference>
<dbReference type="EMBL" id="JAYKXP010000071">
    <property type="protein sequence ID" value="KAK7031075.1"/>
    <property type="molecule type" value="Genomic_DNA"/>
</dbReference>
<dbReference type="AlphaFoldDB" id="A0AAW0BY51"/>
<evidence type="ECO:0000313" key="2">
    <source>
        <dbReference type="Proteomes" id="UP001383192"/>
    </source>
</evidence>
<gene>
    <name evidence="1" type="ORF">VNI00_013675</name>
</gene>
<evidence type="ECO:0000313" key="1">
    <source>
        <dbReference type="EMBL" id="KAK7031075.1"/>
    </source>
</evidence>
<protein>
    <submittedName>
        <fullName evidence="1">Uncharacterized protein</fullName>
    </submittedName>
</protein>
<sequence>MTTYGMPFFLEDKTGKLTGSEFNDIHDRLHFTYRCTAYTPSHATYMIFSLSTNPLIALSFGPKNALGTISFPSNVVIPMTTYLVKVTTPKGRAWKFVASDGQEYFWSWRSQANQEWTCINAKGYLIAYYSLKTPGEPHYEGSSGCSLTVEEPFGHLAAEMLGSLMILRHMVEHKL</sequence>
<comment type="caution">
    <text evidence="1">The sequence shown here is derived from an EMBL/GenBank/DDBJ whole genome shotgun (WGS) entry which is preliminary data.</text>
</comment>
<organism evidence="1 2">
    <name type="scientific">Paramarasmius palmivorus</name>
    <dbReference type="NCBI Taxonomy" id="297713"/>
    <lineage>
        <taxon>Eukaryota</taxon>
        <taxon>Fungi</taxon>
        <taxon>Dikarya</taxon>
        <taxon>Basidiomycota</taxon>
        <taxon>Agaricomycotina</taxon>
        <taxon>Agaricomycetes</taxon>
        <taxon>Agaricomycetidae</taxon>
        <taxon>Agaricales</taxon>
        <taxon>Marasmiineae</taxon>
        <taxon>Marasmiaceae</taxon>
        <taxon>Paramarasmius</taxon>
    </lineage>
</organism>
<keyword evidence="2" id="KW-1185">Reference proteome</keyword>
<dbReference type="Proteomes" id="UP001383192">
    <property type="component" value="Unassembled WGS sequence"/>
</dbReference>
<proteinExistence type="predicted"/>
<name>A0AAW0BY51_9AGAR</name>
<accession>A0AAW0BY51</accession>